<keyword evidence="3 6" id="KW-0808">Transferase</keyword>
<dbReference type="AlphaFoldDB" id="A0A1X7FFG8"/>
<evidence type="ECO:0000259" key="5">
    <source>
        <dbReference type="Pfam" id="PF13439"/>
    </source>
</evidence>
<dbReference type="CDD" id="cd03801">
    <property type="entry name" value="GT4_PimA-like"/>
    <property type="match status" value="1"/>
</dbReference>
<dbReference type="Pfam" id="PF13439">
    <property type="entry name" value="Glyco_transf_4"/>
    <property type="match status" value="1"/>
</dbReference>
<dbReference type="PANTHER" id="PTHR12526">
    <property type="entry name" value="GLYCOSYLTRANSFERASE"/>
    <property type="match status" value="1"/>
</dbReference>
<dbReference type="InterPro" id="IPR028098">
    <property type="entry name" value="Glyco_trans_4-like_N"/>
</dbReference>
<protein>
    <submittedName>
        <fullName evidence="6">Glycosyltransferase involved in cell wall bisynthesis</fullName>
    </submittedName>
</protein>
<gene>
    <name evidence="6" type="ORF">SAMN02982989_2928</name>
</gene>
<evidence type="ECO:0000256" key="2">
    <source>
        <dbReference type="ARBA" id="ARBA00022676"/>
    </source>
</evidence>
<dbReference type="Gene3D" id="3.40.50.2000">
    <property type="entry name" value="Glycogen Phosphorylase B"/>
    <property type="match status" value="2"/>
</dbReference>
<evidence type="ECO:0000256" key="1">
    <source>
        <dbReference type="ARBA" id="ARBA00009481"/>
    </source>
</evidence>
<dbReference type="InterPro" id="IPR001296">
    <property type="entry name" value="Glyco_trans_1"/>
</dbReference>
<sequence length="380" mass="41933">MTRALKINIVVGPFYPIPPVRGLAVEKRQYAMALEYAKAGHDVTVISRRFSDFPSRETKDGVKHIRVPSFDPPKPGLKYRLMDVLYSIRVGFHMPKADVTVTNSVSAPLILPLRKAGKIAVSVGRYPKGQMAFYRRAARLHAASRYIADAVIEQSPGVASKVHVVNNAISHDFAQAIETERGPREREIAYLGRISREKGIDILLKAFVALAPRFPDWRLILIGPWEIARGGDGDGYLAELKALTAGVEDRVRFAGPIYDGRDIISHLRKADIFVYPSIAEKGEAFGVAPVEAMACGCAPILSALKCFEDFVQSEENGLVFDHRHDADTNLASALERLMQDAALRERLGLAAMETARRFTPARIAEAMLMDFQRLAGHGAT</sequence>
<dbReference type="Pfam" id="PF00534">
    <property type="entry name" value="Glycos_transf_1"/>
    <property type="match status" value="1"/>
</dbReference>
<dbReference type="EMBL" id="FXAF01000006">
    <property type="protein sequence ID" value="SMF51074.1"/>
    <property type="molecule type" value="Genomic_DNA"/>
</dbReference>
<evidence type="ECO:0000259" key="4">
    <source>
        <dbReference type="Pfam" id="PF00534"/>
    </source>
</evidence>
<keyword evidence="2" id="KW-0328">Glycosyltransferase</keyword>
<feature type="domain" description="Glycosyl transferase family 1" evidence="4">
    <location>
        <begin position="183"/>
        <end position="351"/>
    </location>
</feature>
<proteinExistence type="inferred from homology"/>
<feature type="domain" description="Glycosyltransferase subfamily 4-like N-terminal" evidence="5">
    <location>
        <begin position="26"/>
        <end position="172"/>
    </location>
</feature>
<dbReference type="OrthoDB" id="9781738at2"/>
<evidence type="ECO:0000313" key="6">
    <source>
        <dbReference type="EMBL" id="SMF51074.1"/>
    </source>
</evidence>
<organism evidence="6 7">
    <name type="scientific">Xaviernesmea oryzae</name>
    <dbReference type="NCBI Taxonomy" id="464029"/>
    <lineage>
        <taxon>Bacteria</taxon>
        <taxon>Pseudomonadati</taxon>
        <taxon>Pseudomonadota</taxon>
        <taxon>Alphaproteobacteria</taxon>
        <taxon>Hyphomicrobiales</taxon>
        <taxon>Rhizobiaceae</taxon>
        <taxon>Rhizobium/Agrobacterium group</taxon>
        <taxon>Xaviernesmea</taxon>
    </lineage>
</organism>
<dbReference type="GO" id="GO:0016757">
    <property type="term" value="F:glycosyltransferase activity"/>
    <property type="evidence" value="ECO:0007669"/>
    <property type="project" value="UniProtKB-KW"/>
</dbReference>
<comment type="similarity">
    <text evidence="1">Belongs to the glycosyltransferase group 1 family. Glycosyltransferase 4 subfamily.</text>
</comment>
<dbReference type="RefSeq" id="WP_085423047.1">
    <property type="nucleotide sequence ID" value="NZ_FXAF01000006.1"/>
</dbReference>
<evidence type="ECO:0000313" key="7">
    <source>
        <dbReference type="Proteomes" id="UP000192903"/>
    </source>
</evidence>
<dbReference type="PANTHER" id="PTHR12526:SF640">
    <property type="entry name" value="COLANIC ACID BIOSYNTHESIS GLYCOSYLTRANSFERASE WCAL-RELATED"/>
    <property type="match status" value="1"/>
</dbReference>
<keyword evidence="7" id="KW-1185">Reference proteome</keyword>
<evidence type="ECO:0000256" key="3">
    <source>
        <dbReference type="ARBA" id="ARBA00022679"/>
    </source>
</evidence>
<accession>A0A1X7FFG8</accession>
<reference evidence="7" key="1">
    <citation type="submission" date="2017-04" db="EMBL/GenBank/DDBJ databases">
        <authorList>
            <person name="Varghese N."/>
            <person name="Submissions S."/>
        </authorList>
    </citation>
    <scope>NUCLEOTIDE SEQUENCE [LARGE SCALE GENOMIC DNA]</scope>
    <source>
        <strain evidence="7">B4P</strain>
    </source>
</reference>
<dbReference type="SUPFAM" id="SSF53756">
    <property type="entry name" value="UDP-Glycosyltransferase/glycogen phosphorylase"/>
    <property type="match status" value="1"/>
</dbReference>
<dbReference type="STRING" id="464029.SAMN02982989_2928"/>
<dbReference type="Proteomes" id="UP000192903">
    <property type="component" value="Unassembled WGS sequence"/>
</dbReference>
<name>A0A1X7FFG8_9HYPH</name>